<dbReference type="EMBL" id="JALNTZ010000005">
    <property type="protein sequence ID" value="KAJ3652095.1"/>
    <property type="molecule type" value="Genomic_DNA"/>
</dbReference>
<dbReference type="AlphaFoldDB" id="A0AA38I9D1"/>
<evidence type="ECO:0000313" key="2">
    <source>
        <dbReference type="Proteomes" id="UP001168821"/>
    </source>
</evidence>
<sequence length="106" mass="11768">MKQGTTRIPGKMHDEDVTYESAKDIVNVFARVFSAIYLPSGDLSVNDIHSNLPSFKLIPVSEEEFLKMMSTLPIKNIAGEDQIPSSLIHDTRFALVKPLALILVVL</sequence>
<reference evidence="1" key="1">
    <citation type="journal article" date="2023" name="G3 (Bethesda)">
        <title>Whole genome assemblies of Zophobas morio and Tenebrio molitor.</title>
        <authorList>
            <person name="Kaur S."/>
            <person name="Stinson S.A."/>
            <person name="diCenzo G.C."/>
        </authorList>
    </citation>
    <scope>NUCLEOTIDE SEQUENCE</scope>
    <source>
        <strain evidence="1">QUZm001</strain>
    </source>
</reference>
<evidence type="ECO:0000313" key="1">
    <source>
        <dbReference type="EMBL" id="KAJ3652095.1"/>
    </source>
</evidence>
<dbReference type="Proteomes" id="UP001168821">
    <property type="component" value="Unassembled WGS sequence"/>
</dbReference>
<gene>
    <name evidence="1" type="ORF">Zmor_018091</name>
</gene>
<comment type="caution">
    <text evidence="1">The sequence shown here is derived from an EMBL/GenBank/DDBJ whole genome shotgun (WGS) entry which is preliminary data.</text>
</comment>
<proteinExistence type="predicted"/>
<name>A0AA38I9D1_9CUCU</name>
<organism evidence="1 2">
    <name type="scientific">Zophobas morio</name>
    <dbReference type="NCBI Taxonomy" id="2755281"/>
    <lineage>
        <taxon>Eukaryota</taxon>
        <taxon>Metazoa</taxon>
        <taxon>Ecdysozoa</taxon>
        <taxon>Arthropoda</taxon>
        <taxon>Hexapoda</taxon>
        <taxon>Insecta</taxon>
        <taxon>Pterygota</taxon>
        <taxon>Neoptera</taxon>
        <taxon>Endopterygota</taxon>
        <taxon>Coleoptera</taxon>
        <taxon>Polyphaga</taxon>
        <taxon>Cucujiformia</taxon>
        <taxon>Tenebrionidae</taxon>
        <taxon>Zophobas</taxon>
    </lineage>
</organism>
<keyword evidence="2" id="KW-1185">Reference proteome</keyword>
<protein>
    <submittedName>
        <fullName evidence="1">Uncharacterized protein</fullName>
    </submittedName>
</protein>
<accession>A0AA38I9D1</accession>